<dbReference type="GO" id="GO:0004867">
    <property type="term" value="F:serine-type endopeptidase inhibitor activity"/>
    <property type="evidence" value="ECO:0007669"/>
    <property type="project" value="UniProtKB-KW"/>
</dbReference>
<dbReference type="Proteomes" id="UP000636709">
    <property type="component" value="Unassembled WGS sequence"/>
</dbReference>
<dbReference type="InterPro" id="IPR036354">
    <property type="entry name" value="Prot_inh_pot1_sf"/>
</dbReference>
<keyword evidence="4" id="KW-1133">Transmembrane helix</keyword>
<name>A0A835AWF7_9POAL</name>
<feature type="transmembrane region" description="Helical" evidence="4">
    <location>
        <begin position="66"/>
        <end position="86"/>
    </location>
</feature>
<organism evidence="5 6">
    <name type="scientific">Digitaria exilis</name>
    <dbReference type="NCBI Taxonomy" id="1010633"/>
    <lineage>
        <taxon>Eukaryota</taxon>
        <taxon>Viridiplantae</taxon>
        <taxon>Streptophyta</taxon>
        <taxon>Embryophyta</taxon>
        <taxon>Tracheophyta</taxon>
        <taxon>Spermatophyta</taxon>
        <taxon>Magnoliopsida</taxon>
        <taxon>Liliopsida</taxon>
        <taxon>Poales</taxon>
        <taxon>Poaceae</taxon>
        <taxon>PACMAD clade</taxon>
        <taxon>Panicoideae</taxon>
        <taxon>Panicodae</taxon>
        <taxon>Paniceae</taxon>
        <taxon>Anthephorinae</taxon>
        <taxon>Digitaria</taxon>
    </lineage>
</organism>
<dbReference type="EMBL" id="JACEFO010002150">
    <property type="protein sequence ID" value="KAF8677183.1"/>
    <property type="molecule type" value="Genomic_DNA"/>
</dbReference>
<dbReference type="SUPFAM" id="SSF54654">
    <property type="entry name" value="CI-2 family of serine protease inhibitors"/>
    <property type="match status" value="1"/>
</dbReference>
<gene>
    <name evidence="5" type="ORF">HU200_046657</name>
</gene>
<keyword evidence="3" id="KW-0722">Serine protease inhibitor</keyword>
<dbReference type="InterPro" id="IPR000864">
    <property type="entry name" value="Prot_inh_pot1"/>
</dbReference>
<evidence type="ECO:0000256" key="2">
    <source>
        <dbReference type="ARBA" id="ARBA00022690"/>
    </source>
</evidence>
<protein>
    <submittedName>
        <fullName evidence="5">Uncharacterized protein</fullName>
    </submittedName>
</protein>
<evidence type="ECO:0000313" key="6">
    <source>
        <dbReference type="Proteomes" id="UP000636709"/>
    </source>
</evidence>
<evidence type="ECO:0000256" key="3">
    <source>
        <dbReference type="ARBA" id="ARBA00022900"/>
    </source>
</evidence>
<keyword evidence="2" id="KW-0646">Protease inhibitor</keyword>
<keyword evidence="4" id="KW-0472">Membrane</keyword>
<comment type="similarity">
    <text evidence="1">Belongs to the protease inhibitor I13 (potato type I serine protease inhibitor) family.</text>
</comment>
<dbReference type="AlphaFoldDB" id="A0A835AWF7"/>
<comment type="caution">
    <text evidence="5">The sequence shown here is derived from an EMBL/GenBank/DDBJ whole genome shotgun (WGS) entry which is preliminary data.</text>
</comment>
<reference evidence="5" key="1">
    <citation type="submission" date="2020-07" db="EMBL/GenBank/DDBJ databases">
        <title>Genome sequence and genetic diversity analysis of an under-domesticated orphan crop, white fonio (Digitaria exilis).</title>
        <authorList>
            <person name="Bennetzen J.L."/>
            <person name="Chen S."/>
            <person name="Ma X."/>
            <person name="Wang X."/>
            <person name="Yssel A.E.J."/>
            <person name="Chaluvadi S.R."/>
            <person name="Johnson M."/>
            <person name="Gangashetty P."/>
            <person name="Hamidou F."/>
            <person name="Sanogo M.D."/>
            <person name="Zwaenepoel A."/>
            <person name="Wallace J."/>
            <person name="Van De Peer Y."/>
            <person name="Van Deynze A."/>
        </authorList>
    </citation>
    <scope>NUCLEOTIDE SEQUENCE</scope>
    <source>
        <tissue evidence="5">Leaves</tissue>
    </source>
</reference>
<keyword evidence="6" id="KW-1185">Reference proteome</keyword>
<dbReference type="Pfam" id="PF00280">
    <property type="entry name" value="potato_inhibit"/>
    <property type="match status" value="1"/>
</dbReference>
<proteinExistence type="inferred from homology"/>
<evidence type="ECO:0000256" key="1">
    <source>
        <dbReference type="ARBA" id="ARBA00008210"/>
    </source>
</evidence>
<dbReference type="GO" id="GO:0009611">
    <property type="term" value="P:response to wounding"/>
    <property type="evidence" value="ECO:0007669"/>
    <property type="project" value="InterPro"/>
</dbReference>
<sequence>MQLSPAARKIRGDRADVVLEPHLVGEVPGPGYDPKRVRIFVDTSSPSSRRPSSASRCPISQSIIDMMSHTLILIYMHVFSLLLFLACPE</sequence>
<accession>A0A835AWF7</accession>
<evidence type="ECO:0000313" key="5">
    <source>
        <dbReference type="EMBL" id="KAF8677183.1"/>
    </source>
</evidence>
<keyword evidence="4" id="KW-0812">Transmembrane</keyword>
<evidence type="ECO:0000256" key="4">
    <source>
        <dbReference type="SAM" id="Phobius"/>
    </source>
</evidence>